<sequence length="228" mass="26047">MALAKKNQLYSNHVTAWNEVWKKGRIDVSDNKGLAKSVYGCLYYILSSLPLKEDTNWPFIGLSPGDLAHGAYKKDYEGHVFWDQETWMYPPIQMFFPDLAKIMLKTRTRTLDAARHNAIQKRLKGAKYPWESAFTGAETSPSNDTATYEIHINGDISLAVRQYLYSTWDVDFLKNEKGFDMVLGIADFWESRSVVGKGGKLEIHSVDGPDEYHFNVNNSVYTNYVAKI</sequence>
<dbReference type="KEGG" id="lak:106173723"/>
<keyword evidence="3" id="KW-1185">Reference proteome</keyword>
<dbReference type="PANTHER" id="PTHR11051:SF8">
    <property type="entry name" value="PROTEIN-GLUCOSYLGALACTOSYLHYDROXYLYSINE GLUCOSIDASE"/>
    <property type="match status" value="1"/>
</dbReference>
<comment type="similarity">
    <text evidence="1">Belongs to the glycosyl hydrolase 65 family.</text>
</comment>
<dbReference type="RefSeq" id="XP_013410390.1">
    <property type="nucleotide sequence ID" value="XM_013554936.1"/>
</dbReference>
<dbReference type="SUPFAM" id="SSF48208">
    <property type="entry name" value="Six-hairpin glycosidases"/>
    <property type="match status" value="1"/>
</dbReference>
<dbReference type="InParanoid" id="A0A1S3JJ02"/>
<feature type="domain" description="Glycoside hydrolase family 65 central catalytic" evidence="2">
    <location>
        <begin position="72"/>
        <end position="227"/>
    </location>
</feature>
<name>A0A1S3JJ02_LINAN</name>
<feature type="non-terminal residue" evidence="4">
    <location>
        <position position="228"/>
    </location>
</feature>
<reference evidence="4" key="1">
    <citation type="submission" date="2025-08" db="UniProtKB">
        <authorList>
            <consortium name="RefSeq"/>
        </authorList>
    </citation>
    <scope>IDENTIFICATION</scope>
    <source>
        <tissue evidence="4">Gonads</tissue>
    </source>
</reference>
<dbReference type="PANTHER" id="PTHR11051">
    <property type="entry name" value="GLYCOSYL HYDROLASE-RELATED"/>
    <property type="match status" value="1"/>
</dbReference>
<dbReference type="GO" id="GO:0005975">
    <property type="term" value="P:carbohydrate metabolic process"/>
    <property type="evidence" value="ECO:0007669"/>
    <property type="project" value="InterPro"/>
</dbReference>
<dbReference type="GO" id="GO:0004553">
    <property type="term" value="F:hydrolase activity, hydrolyzing O-glycosyl compounds"/>
    <property type="evidence" value="ECO:0007669"/>
    <property type="project" value="TreeGrafter"/>
</dbReference>
<dbReference type="Pfam" id="PF03632">
    <property type="entry name" value="Glyco_hydro_65m"/>
    <property type="match status" value="1"/>
</dbReference>
<dbReference type="AlphaFoldDB" id="A0A1S3JJ02"/>
<dbReference type="Proteomes" id="UP000085678">
    <property type="component" value="Unplaced"/>
</dbReference>
<feature type="non-terminal residue" evidence="4">
    <location>
        <position position="1"/>
    </location>
</feature>
<evidence type="ECO:0000313" key="3">
    <source>
        <dbReference type="Proteomes" id="UP000085678"/>
    </source>
</evidence>
<organism evidence="3 4">
    <name type="scientific">Lingula anatina</name>
    <name type="common">Brachiopod</name>
    <name type="synonym">Lingula unguis</name>
    <dbReference type="NCBI Taxonomy" id="7574"/>
    <lineage>
        <taxon>Eukaryota</taxon>
        <taxon>Metazoa</taxon>
        <taxon>Spiralia</taxon>
        <taxon>Lophotrochozoa</taxon>
        <taxon>Brachiopoda</taxon>
        <taxon>Linguliformea</taxon>
        <taxon>Lingulata</taxon>
        <taxon>Lingulida</taxon>
        <taxon>Linguloidea</taxon>
        <taxon>Lingulidae</taxon>
        <taxon>Lingula</taxon>
    </lineage>
</organism>
<evidence type="ECO:0000256" key="1">
    <source>
        <dbReference type="ARBA" id="ARBA00006768"/>
    </source>
</evidence>
<protein>
    <submittedName>
        <fullName evidence="4">Protein-glucosylgalactosylhydroxylysine glucosidase-like</fullName>
    </submittedName>
</protein>
<dbReference type="GeneID" id="106173723"/>
<dbReference type="InterPro" id="IPR005195">
    <property type="entry name" value="Glyco_hydro_65_M"/>
</dbReference>
<dbReference type="STRING" id="7574.A0A1S3JJ02"/>
<accession>A0A1S3JJ02</accession>
<dbReference type="InterPro" id="IPR008928">
    <property type="entry name" value="6-hairpin_glycosidase_sf"/>
</dbReference>
<dbReference type="Gene3D" id="1.50.10.10">
    <property type="match status" value="1"/>
</dbReference>
<dbReference type="InterPro" id="IPR012341">
    <property type="entry name" value="6hp_glycosidase-like_sf"/>
</dbReference>
<dbReference type="OrthoDB" id="200349at2759"/>
<evidence type="ECO:0000313" key="4">
    <source>
        <dbReference type="RefSeq" id="XP_013410390.1"/>
    </source>
</evidence>
<proteinExistence type="inferred from homology"/>
<evidence type="ECO:0000259" key="2">
    <source>
        <dbReference type="Pfam" id="PF03632"/>
    </source>
</evidence>
<gene>
    <name evidence="4" type="primary">LOC106173723</name>
</gene>